<dbReference type="Pfam" id="PF18917">
    <property type="entry name" value="LiaI-LiaF-like_TM1"/>
    <property type="match status" value="1"/>
</dbReference>
<evidence type="ECO:0000313" key="9">
    <source>
        <dbReference type="EMBL" id="MCG4565630.1"/>
    </source>
</evidence>
<reference evidence="9" key="2">
    <citation type="submission" date="2022-01" db="EMBL/GenBank/DDBJ databases">
        <title>Collection of gut derived symbiotic bacterial strains cultured from healthy donors.</title>
        <authorList>
            <person name="Lin H."/>
            <person name="Kohout C."/>
            <person name="Waligurski E."/>
            <person name="Pamer E.G."/>
        </authorList>
    </citation>
    <scope>NUCLEOTIDE SEQUENCE</scope>
    <source>
        <strain evidence="9">MSK.14.39</strain>
    </source>
</reference>
<dbReference type="PANTHER" id="PTHR33885:SF3">
    <property type="entry name" value="PHAGE SHOCK PROTEIN C"/>
    <property type="match status" value="1"/>
</dbReference>
<dbReference type="EMBL" id="VULR01000001">
    <property type="protein sequence ID" value="MSS42151.1"/>
    <property type="molecule type" value="Genomic_DNA"/>
</dbReference>
<feature type="transmembrane region" description="Helical" evidence="6">
    <location>
        <begin position="108"/>
        <end position="127"/>
    </location>
</feature>
<evidence type="ECO:0000256" key="4">
    <source>
        <dbReference type="ARBA" id="ARBA00022989"/>
    </source>
</evidence>
<comment type="caution">
    <text evidence="10">The sequence shown here is derived from an EMBL/GenBank/DDBJ whole genome shotgun (WGS) entry which is preliminary data.</text>
</comment>
<evidence type="ECO:0000256" key="1">
    <source>
        <dbReference type="ARBA" id="ARBA00004162"/>
    </source>
</evidence>
<keyword evidence="12" id="KW-1185">Reference proteome</keyword>
<protein>
    <submittedName>
        <fullName evidence="10">PspC domain-containing protein</fullName>
    </submittedName>
</protein>
<dbReference type="PANTHER" id="PTHR33885">
    <property type="entry name" value="PHAGE SHOCK PROTEIN C"/>
    <property type="match status" value="1"/>
</dbReference>
<sequence>MSKKFYRSSNDKIIAGVCGGLGEYFNIDPSIIRIFWLLFSISGSGSGIVAYIICAIVIPEKDSDVIYYDENENKSYKNSALFIGIVLILIGASLLVRKIWPWFSLKSLKIARYWPILLIIAGIYIIYNQKKEN</sequence>
<keyword evidence="4 6" id="KW-1133">Transmembrane helix</keyword>
<reference evidence="10 11" key="1">
    <citation type="submission" date="2019-08" db="EMBL/GenBank/DDBJ databases">
        <title>In-depth cultivation of the pig gut microbiome towards novel bacterial diversity and tailored functional studies.</title>
        <authorList>
            <person name="Wylensek D."/>
            <person name="Hitch T.C.A."/>
            <person name="Clavel T."/>
        </authorList>
    </citation>
    <scope>NUCLEOTIDE SEQUENCE [LARGE SCALE GENOMIC DNA]</scope>
    <source>
        <strain evidence="10 11">Med78-601-WT-4W-RMD-3</strain>
    </source>
</reference>
<evidence type="ECO:0000256" key="3">
    <source>
        <dbReference type="ARBA" id="ARBA00022692"/>
    </source>
</evidence>
<dbReference type="InterPro" id="IPR043726">
    <property type="entry name" value="LiaI-LiaF-like_TM1"/>
</dbReference>
<dbReference type="InterPro" id="IPR007168">
    <property type="entry name" value="Phageshock_PspC_N"/>
</dbReference>
<dbReference type="AlphaFoldDB" id="A0A844FDI9"/>
<gene>
    <name evidence="10" type="ORF">FYJ27_00155</name>
    <name evidence="9" type="ORF">L0P62_09225</name>
</gene>
<feature type="domain" description="LiaI-LiaF-like transmembrane region" evidence="8">
    <location>
        <begin position="81"/>
        <end position="126"/>
    </location>
</feature>
<dbReference type="GO" id="GO:0005886">
    <property type="term" value="C:plasma membrane"/>
    <property type="evidence" value="ECO:0007669"/>
    <property type="project" value="UniProtKB-SubCell"/>
</dbReference>
<evidence type="ECO:0000256" key="5">
    <source>
        <dbReference type="ARBA" id="ARBA00023136"/>
    </source>
</evidence>
<dbReference type="RefSeq" id="WP_154481299.1">
    <property type="nucleotide sequence ID" value="NZ_JAJBNW010000089.1"/>
</dbReference>
<evidence type="ECO:0000256" key="2">
    <source>
        <dbReference type="ARBA" id="ARBA00022475"/>
    </source>
</evidence>
<evidence type="ECO:0000313" key="12">
    <source>
        <dbReference type="Proteomes" id="UP001108123"/>
    </source>
</evidence>
<dbReference type="EMBL" id="JAKNID010000041">
    <property type="protein sequence ID" value="MCG4565630.1"/>
    <property type="molecule type" value="Genomic_DNA"/>
</dbReference>
<evidence type="ECO:0000259" key="8">
    <source>
        <dbReference type="Pfam" id="PF18917"/>
    </source>
</evidence>
<dbReference type="Pfam" id="PF04024">
    <property type="entry name" value="PspC"/>
    <property type="match status" value="1"/>
</dbReference>
<dbReference type="Proteomes" id="UP000462760">
    <property type="component" value="Unassembled WGS sequence"/>
</dbReference>
<keyword evidence="5 6" id="KW-0472">Membrane</keyword>
<dbReference type="OrthoDB" id="9815286at2"/>
<feature type="transmembrane region" description="Helical" evidence="6">
    <location>
        <begin position="78"/>
        <end position="96"/>
    </location>
</feature>
<dbReference type="InterPro" id="IPR052027">
    <property type="entry name" value="PspC"/>
</dbReference>
<keyword evidence="2" id="KW-1003">Cell membrane</keyword>
<dbReference type="Proteomes" id="UP001108123">
    <property type="component" value="Unassembled WGS sequence"/>
</dbReference>
<evidence type="ECO:0000313" key="10">
    <source>
        <dbReference type="EMBL" id="MSS42151.1"/>
    </source>
</evidence>
<evidence type="ECO:0000313" key="11">
    <source>
        <dbReference type="Proteomes" id="UP000462760"/>
    </source>
</evidence>
<name>A0A844FDI9_9FIRM</name>
<accession>A0A844FDI9</accession>
<organism evidence="10 11">
    <name type="scientific">Anaerosalibacter bizertensis</name>
    <dbReference type="NCBI Taxonomy" id="932217"/>
    <lineage>
        <taxon>Bacteria</taxon>
        <taxon>Bacillati</taxon>
        <taxon>Bacillota</taxon>
        <taxon>Tissierellia</taxon>
        <taxon>Tissierellales</taxon>
        <taxon>Sporanaerobacteraceae</taxon>
        <taxon>Anaerosalibacter</taxon>
    </lineage>
</organism>
<feature type="transmembrane region" description="Helical" evidence="6">
    <location>
        <begin position="34"/>
        <end position="58"/>
    </location>
</feature>
<comment type="subcellular location">
    <subcellularLocation>
        <location evidence="1">Cell membrane</location>
        <topology evidence="1">Single-pass membrane protein</topology>
    </subcellularLocation>
</comment>
<proteinExistence type="predicted"/>
<evidence type="ECO:0000259" key="7">
    <source>
        <dbReference type="Pfam" id="PF04024"/>
    </source>
</evidence>
<keyword evidence="3 6" id="KW-0812">Transmembrane</keyword>
<evidence type="ECO:0000256" key="6">
    <source>
        <dbReference type="SAM" id="Phobius"/>
    </source>
</evidence>
<feature type="domain" description="Phage shock protein PspC N-terminal" evidence="7">
    <location>
        <begin position="3"/>
        <end position="61"/>
    </location>
</feature>